<dbReference type="AlphaFoldDB" id="A0A1R3JH01"/>
<gene>
    <name evidence="1" type="ORF">CCACVL1_06174</name>
</gene>
<proteinExistence type="predicted"/>
<dbReference type="EMBL" id="AWWV01007956">
    <property type="protein sequence ID" value="OMO94092.1"/>
    <property type="molecule type" value="Genomic_DNA"/>
</dbReference>
<keyword evidence="2" id="KW-1185">Reference proteome</keyword>
<sequence length="40" mass="4608">MGGASSLAWRRCGWILSTRADRPIIPYTQHMHIGFVTRQH</sequence>
<name>A0A1R3JH01_COCAP</name>
<comment type="caution">
    <text evidence="1">The sequence shown here is derived from an EMBL/GenBank/DDBJ whole genome shotgun (WGS) entry which is preliminary data.</text>
</comment>
<evidence type="ECO:0000313" key="1">
    <source>
        <dbReference type="EMBL" id="OMO94092.1"/>
    </source>
</evidence>
<organism evidence="1 2">
    <name type="scientific">Corchorus capsularis</name>
    <name type="common">Jute</name>
    <dbReference type="NCBI Taxonomy" id="210143"/>
    <lineage>
        <taxon>Eukaryota</taxon>
        <taxon>Viridiplantae</taxon>
        <taxon>Streptophyta</taxon>
        <taxon>Embryophyta</taxon>
        <taxon>Tracheophyta</taxon>
        <taxon>Spermatophyta</taxon>
        <taxon>Magnoliopsida</taxon>
        <taxon>eudicotyledons</taxon>
        <taxon>Gunneridae</taxon>
        <taxon>Pentapetalae</taxon>
        <taxon>rosids</taxon>
        <taxon>malvids</taxon>
        <taxon>Malvales</taxon>
        <taxon>Malvaceae</taxon>
        <taxon>Grewioideae</taxon>
        <taxon>Apeibeae</taxon>
        <taxon>Corchorus</taxon>
    </lineage>
</organism>
<reference evidence="1 2" key="1">
    <citation type="submission" date="2013-09" db="EMBL/GenBank/DDBJ databases">
        <title>Corchorus capsularis genome sequencing.</title>
        <authorList>
            <person name="Alam M."/>
            <person name="Haque M.S."/>
            <person name="Islam M.S."/>
            <person name="Emdad E.M."/>
            <person name="Islam M.M."/>
            <person name="Ahmed B."/>
            <person name="Halim A."/>
            <person name="Hossen Q.M.M."/>
            <person name="Hossain M.Z."/>
            <person name="Ahmed R."/>
            <person name="Khan M.M."/>
            <person name="Islam R."/>
            <person name="Rashid M.M."/>
            <person name="Khan S.A."/>
            <person name="Rahman M.S."/>
            <person name="Alam M."/>
        </authorList>
    </citation>
    <scope>NUCLEOTIDE SEQUENCE [LARGE SCALE GENOMIC DNA]</scope>
    <source>
        <strain evidence="2">cv. CVL-1</strain>
        <tissue evidence="1">Whole seedling</tissue>
    </source>
</reference>
<protein>
    <submittedName>
        <fullName evidence="1">Uncharacterized protein</fullName>
    </submittedName>
</protein>
<evidence type="ECO:0000313" key="2">
    <source>
        <dbReference type="Proteomes" id="UP000188268"/>
    </source>
</evidence>
<dbReference type="Gramene" id="OMO94092">
    <property type="protein sequence ID" value="OMO94092"/>
    <property type="gene ID" value="CCACVL1_06174"/>
</dbReference>
<accession>A0A1R3JH01</accession>
<dbReference type="Proteomes" id="UP000188268">
    <property type="component" value="Unassembled WGS sequence"/>
</dbReference>